<gene>
    <name evidence="1" type="ORF">COX11_00920</name>
</gene>
<proteinExistence type="predicted"/>
<accession>A0A2H0B027</accession>
<evidence type="ECO:0008006" key="3">
    <source>
        <dbReference type="Google" id="ProtNLM"/>
    </source>
</evidence>
<evidence type="ECO:0000313" key="1">
    <source>
        <dbReference type="EMBL" id="PIP51014.1"/>
    </source>
</evidence>
<dbReference type="EMBL" id="PCSO01000037">
    <property type="protein sequence ID" value="PIP51014.1"/>
    <property type="molecule type" value="Genomic_DNA"/>
</dbReference>
<sequence length="277" mass="32526">MAKKSKKISNGVNEFLLETLREEGRRLKIPPHKNRALIREYLQTKIIYYLYELPSAGNLSFIGGTSLRILRELDRFSEDLDFDNLGLSFPAINKLFAEIKNKLEKEGFEIEYQMKKTDNSGIGEMKFKNLLFQIKISSYEKENLVIRINYTTPRKKSETETLILSRFGLAQSVVTNTAEFLFSQKIRAIFTRKDLQPRDFYDVVWFLSHRIKPSPKLFFELGIKNEKELFLRINQVYQKKVLPEINQFKKRLSPFLIDEKKTSYLDLFGNLISSLAK</sequence>
<dbReference type="Gene3D" id="3.10.450.620">
    <property type="entry name" value="JHP933, nucleotidyltransferase-like core domain"/>
    <property type="match status" value="1"/>
</dbReference>
<comment type="caution">
    <text evidence="1">The sequence shown here is derived from an EMBL/GenBank/DDBJ whole genome shotgun (WGS) entry which is preliminary data.</text>
</comment>
<dbReference type="Pfam" id="PF08843">
    <property type="entry name" value="AbiEii"/>
    <property type="match status" value="1"/>
</dbReference>
<dbReference type="Proteomes" id="UP000230671">
    <property type="component" value="Unassembled WGS sequence"/>
</dbReference>
<dbReference type="InterPro" id="IPR014942">
    <property type="entry name" value="AbiEii"/>
</dbReference>
<protein>
    <recommendedName>
        <fullName evidence="3">Nucleotidyl transferase AbiEii/AbiGii toxin family protein</fullName>
    </recommendedName>
</protein>
<dbReference type="AlphaFoldDB" id="A0A2H0B027"/>
<name>A0A2H0B027_9BACT</name>
<evidence type="ECO:0000313" key="2">
    <source>
        <dbReference type="Proteomes" id="UP000230671"/>
    </source>
</evidence>
<reference evidence="1 2" key="1">
    <citation type="submission" date="2017-09" db="EMBL/GenBank/DDBJ databases">
        <title>Depth-based differentiation of microbial function through sediment-hosted aquifers and enrichment of novel symbionts in the deep terrestrial subsurface.</title>
        <authorList>
            <person name="Probst A.J."/>
            <person name="Ladd B."/>
            <person name="Jarett J.K."/>
            <person name="Geller-Mcgrath D.E."/>
            <person name="Sieber C.M."/>
            <person name="Emerson J.B."/>
            <person name="Anantharaman K."/>
            <person name="Thomas B.C."/>
            <person name="Malmstrom R."/>
            <person name="Stieglmeier M."/>
            <person name="Klingl A."/>
            <person name="Woyke T."/>
            <person name="Ryan C.M."/>
            <person name="Banfield J.F."/>
        </authorList>
    </citation>
    <scope>NUCLEOTIDE SEQUENCE [LARGE SCALE GENOMIC DNA]</scope>
    <source>
        <strain evidence="1">CG23_combo_of_CG06-09_8_20_14_all_41_73</strain>
    </source>
</reference>
<organism evidence="1 2">
    <name type="scientific">Candidatus Berkelbacteria bacterium CG23_combo_of_CG06-09_8_20_14_all_41_73</name>
    <dbReference type="NCBI Taxonomy" id="1974519"/>
    <lineage>
        <taxon>Bacteria</taxon>
        <taxon>Candidatus Berkelbacteria</taxon>
    </lineage>
</organism>